<protein>
    <submittedName>
        <fullName evidence="1">Uncharacterized protein</fullName>
    </submittedName>
</protein>
<dbReference type="OrthoDB" id="30254at2"/>
<name>A0A1J0LUX4_THEBO</name>
<dbReference type="Proteomes" id="UP000182993">
    <property type="component" value="Chromosome"/>
</dbReference>
<dbReference type="AlphaFoldDB" id="A0A1J0LUX4"/>
<dbReference type="RefSeq" id="WP_084720326.1">
    <property type="nucleotide sequence ID" value="NZ_CP016312.1"/>
</dbReference>
<organism evidence="1 2">
    <name type="scientific">Thermus brockianus</name>
    <dbReference type="NCBI Taxonomy" id="56956"/>
    <lineage>
        <taxon>Bacteria</taxon>
        <taxon>Thermotogati</taxon>
        <taxon>Deinococcota</taxon>
        <taxon>Deinococci</taxon>
        <taxon>Thermales</taxon>
        <taxon>Thermaceae</taxon>
        <taxon>Thermus</taxon>
    </lineage>
</organism>
<reference evidence="2" key="1">
    <citation type="submission" date="2016-06" db="EMBL/GenBank/DDBJ databases">
        <title>Whole genome sequencing of Thermus brockianus strain GE-1.</title>
        <authorList>
            <person name="Schaefers C."/>
            <person name="Blank S."/>
            <person name="Wiebusch S."/>
            <person name="Elleuche S."/>
            <person name="Antranikian G."/>
        </authorList>
    </citation>
    <scope>NUCLEOTIDE SEQUENCE [LARGE SCALE GENOMIC DNA]</scope>
    <source>
        <strain evidence="2">GE-1</strain>
    </source>
</reference>
<dbReference type="STRING" id="56956.A0O31_02156"/>
<evidence type="ECO:0000313" key="1">
    <source>
        <dbReference type="EMBL" id="APD10209.1"/>
    </source>
</evidence>
<dbReference type="KEGG" id="tbc:A0O31_02156"/>
<gene>
    <name evidence="1" type="ORF">A0O31_02156</name>
</gene>
<evidence type="ECO:0000313" key="2">
    <source>
        <dbReference type="Proteomes" id="UP000182993"/>
    </source>
</evidence>
<proteinExistence type="predicted"/>
<sequence>MPTVEDILEFLASQGLADDWQPAETIESGGGTIPKTSSKGLVRSATNDILEVGPFARIMAQYAMRDRAAMRAAAVLGSAALSLAKGAWDGLQDLRYRAIQTGRVYIPRKYVVSGLQVSAGTGRSLSIAAGVAVQGGMRRSYPARPNAIAVPTNPGSAAKTYTLYLTNDGAPYLVEGAQAPEGGMPLAQVSVPAGDTGPTFAGTITDARVVASPSTWFPPVLPAYTVSLAYPMPNTNYNVYLRVEGASDLGRVALAVANKARNAFTIENRGTADDLVVWWMAVHQNWR</sequence>
<accession>A0A1J0LUX4</accession>
<dbReference type="EMBL" id="CP016312">
    <property type="protein sequence ID" value="APD10209.1"/>
    <property type="molecule type" value="Genomic_DNA"/>
</dbReference>